<evidence type="ECO:0000259" key="2">
    <source>
        <dbReference type="Pfam" id="PF25583"/>
    </source>
</evidence>
<dbReference type="PANTHER" id="PTHR34580:SF9">
    <property type="entry name" value="SLL5097 PROTEIN"/>
    <property type="match status" value="1"/>
</dbReference>
<dbReference type="PROSITE" id="PS52050">
    <property type="entry name" value="WYL"/>
    <property type="match status" value="1"/>
</dbReference>
<dbReference type="InterPro" id="IPR026881">
    <property type="entry name" value="WYL_dom"/>
</dbReference>
<dbReference type="InterPro" id="IPR051534">
    <property type="entry name" value="CBASS_pafABC_assoc_protein"/>
</dbReference>
<dbReference type="EMBL" id="BAZW01000084">
    <property type="protein sequence ID" value="GAO27676.1"/>
    <property type="molecule type" value="Genomic_DNA"/>
</dbReference>
<protein>
    <submittedName>
        <fullName evidence="3">Uncharacterized protein</fullName>
    </submittedName>
</protein>
<dbReference type="PANTHER" id="PTHR34580">
    <property type="match status" value="1"/>
</dbReference>
<dbReference type="Pfam" id="PF25583">
    <property type="entry name" value="WCX"/>
    <property type="match status" value="1"/>
</dbReference>
<accession>A0A0E9LRA4</accession>
<dbReference type="InterPro" id="IPR057727">
    <property type="entry name" value="WCX_dom"/>
</dbReference>
<evidence type="ECO:0000313" key="4">
    <source>
        <dbReference type="Proteomes" id="UP000032900"/>
    </source>
</evidence>
<organism evidence="3 4">
    <name type="scientific">Geofilum rubicundum JCM 15548</name>
    <dbReference type="NCBI Taxonomy" id="1236989"/>
    <lineage>
        <taxon>Bacteria</taxon>
        <taxon>Pseudomonadati</taxon>
        <taxon>Bacteroidota</taxon>
        <taxon>Bacteroidia</taxon>
        <taxon>Marinilabiliales</taxon>
        <taxon>Marinilabiliaceae</taxon>
        <taxon>Geofilum</taxon>
    </lineage>
</organism>
<dbReference type="AlphaFoldDB" id="A0A0E9LRA4"/>
<dbReference type="Pfam" id="PF13280">
    <property type="entry name" value="WYL"/>
    <property type="match status" value="1"/>
</dbReference>
<reference evidence="3 4" key="1">
    <citation type="journal article" date="2015" name="Microbes Environ.">
        <title>Distribution and evolution of nitrogen fixation genes in the phylum bacteroidetes.</title>
        <authorList>
            <person name="Inoue J."/>
            <person name="Oshima K."/>
            <person name="Suda W."/>
            <person name="Sakamoto M."/>
            <person name="Iino T."/>
            <person name="Noda S."/>
            <person name="Hongoh Y."/>
            <person name="Hattori M."/>
            <person name="Ohkuma M."/>
        </authorList>
    </citation>
    <scope>NUCLEOTIDE SEQUENCE [LARGE SCALE GENOMIC DNA]</scope>
    <source>
        <strain evidence="3">JCM 15548</strain>
    </source>
</reference>
<feature type="domain" description="WCX" evidence="2">
    <location>
        <begin position="228"/>
        <end position="303"/>
    </location>
</feature>
<feature type="domain" description="WYL" evidence="1">
    <location>
        <begin position="130"/>
        <end position="198"/>
    </location>
</feature>
<gene>
    <name evidence="3" type="ORF">JCM15548_14518</name>
</gene>
<keyword evidence="4" id="KW-1185">Reference proteome</keyword>
<name>A0A0E9LRA4_9BACT</name>
<comment type="caution">
    <text evidence="3">The sequence shown here is derived from an EMBL/GenBank/DDBJ whole genome shotgun (WGS) entry which is preliminary data.</text>
</comment>
<proteinExistence type="predicted"/>
<dbReference type="STRING" id="1236989.JCM15548_14518"/>
<sequence length="311" mass="35999">MIRPKSTTMSKQGYLQRYLLILEFIKSHPFCTKAGILAHIEDEMTARGIETGLSERTLARDLVDIQELFDVTIQYSKSKKGYFLNTEESGNPEIVSQFLDAFNILNVMGGETGKPNFIFPESRKSRGTGHLFTIKKAIEKKQLLVISYHKFHPQTTEQRTIAPHILKESRGRWYVVGYDKAKPKAIRSFGLDRILSATPQPEKFTPMETTNWDDYYRDFFSMFTDAAPEKVLLKFDHQDGNYIETMPIHHSQKLTRTEEGVTVELFIGITLDLMMELMSRSWSLEVVQPEWLREKMQSIFADAARRNSIRD</sequence>
<dbReference type="Proteomes" id="UP000032900">
    <property type="component" value="Unassembled WGS sequence"/>
</dbReference>
<evidence type="ECO:0000259" key="1">
    <source>
        <dbReference type="Pfam" id="PF13280"/>
    </source>
</evidence>
<evidence type="ECO:0000313" key="3">
    <source>
        <dbReference type="EMBL" id="GAO27676.1"/>
    </source>
</evidence>